<comment type="caution">
    <text evidence="2">The sequence shown here is derived from an EMBL/GenBank/DDBJ whole genome shotgun (WGS) entry which is preliminary data.</text>
</comment>
<dbReference type="EMBL" id="QEAQ01000040">
    <property type="protein sequence ID" value="TPX58177.1"/>
    <property type="molecule type" value="Genomic_DNA"/>
</dbReference>
<accession>A0A507E461</accession>
<feature type="region of interest" description="Disordered" evidence="1">
    <location>
        <begin position="1"/>
        <end position="48"/>
    </location>
</feature>
<gene>
    <name evidence="2" type="ORF">PhCBS80983_g03328</name>
</gene>
<evidence type="ECO:0000313" key="3">
    <source>
        <dbReference type="Proteomes" id="UP000318582"/>
    </source>
</evidence>
<reference evidence="2 3" key="1">
    <citation type="journal article" date="2019" name="Sci. Rep.">
        <title>Comparative genomics of chytrid fungi reveal insights into the obligate biotrophic and pathogenic lifestyle of Synchytrium endobioticum.</title>
        <authorList>
            <person name="van de Vossenberg B.T.L.H."/>
            <person name="Warris S."/>
            <person name="Nguyen H.D.T."/>
            <person name="van Gent-Pelzer M.P.E."/>
            <person name="Joly D.L."/>
            <person name="van de Geest H.C."/>
            <person name="Bonants P.J.M."/>
            <person name="Smith D.S."/>
            <person name="Levesque C.A."/>
            <person name="van der Lee T.A.J."/>
        </authorList>
    </citation>
    <scope>NUCLEOTIDE SEQUENCE [LARGE SCALE GENOMIC DNA]</scope>
    <source>
        <strain evidence="2 3">CBS 809.83</strain>
    </source>
</reference>
<feature type="compositionally biased region" description="Polar residues" evidence="1">
    <location>
        <begin position="1"/>
        <end position="11"/>
    </location>
</feature>
<sequence length="588" mass="63741">MKASANQLSKLTQKRLGSPMTSTEPKLAKLTAEPVCKENPLSSLPRTVGQADELSDTATKATNPALSPFPGMVGQANELSNTTAKATNPALFPFPGMVGQADELSDTTAEATNPALSPFLGMVGQADKLSDTTAEATNPALSPFPGMVGQVDKLCSQEFGAVIDQANKHRANKADHILPLDLDTLAETNELRGCEGVISLLESRLADLLEPHPGQGANVSDTNTETYPGTVGQADTINECELHDAEERDRQCVVAALLEKVRAICPQDPHVRYICRKLSFWVDKQASQPLTDSTERTVDVFEVLHFTKLPSGIKLRYGDGSSSADRSDKLLRNSNTRVGKKVDYLLKTSLFEFGAGENSGGGQGLKVADTAHVSENFVDNIKIPIWILRLERVTMISVALRAELDHTSNTQIRHATTHVTQPLEDNGLKATAEIMDLFSEIAIPLFQIWNGQIRFSLSFGLSQQLFAFTDFDEAQMPVTKTDTPDFLSICKAFLLVDALIIQSNKKLIEMQNLNLAAVCQGTRIFASDRFGSLGARGAADCFFQPLPAAIVDWGWHPSSSPRARQKKPGSGNPRASDLSMDWPAKPAL</sequence>
<dbReference type="Proteomes" id="UP000318582">
    <property type="component" value="Unassembled WGS sequence"/>
</dbReference>
<organism evidence="2 3">
    <name type="scientific">Powellomyces hirtus</name>
    <dbReference type="NCBI Taxonomy" id="109895"/>
    <lineage>
        <taxon>Eukaryota</taxon>
        <taxon>Fungi</taxon>
        <taxon>Fungi incertae sedis</taxon>
        <taxon>Chytridiomycota</taxon>
        <taxon>Chytridiomycota incertae sedis</taxon>
        <taxon>Chytridiomycetes</taxon>
        <taxon>Spizellomycetales</taxon>
        <taxon>Powellomycetaceae</taxon>
        <taxon>Powellomyces</taxon>
    </lineage>
</organism>
<evidence type="ECO:0000256" key="1">
    <source>
        <dbReference type="SAM" id="MobiDB-lite"/>
    </source>
</evidence>
<keyword evidence="3" id="KW-1185">Reference proteome</keyword>
<dbReference type="AlphaFoldDB" id="A0A507E461"/>
<name>A0A507E461_9FUNG</name>
<feature type="region of interest" description="Disordered" evidence="1">
    <location>
        <begin position="558"/>
        <end position="588"/>
    </location>
</feature>
<proteinExistence type="predicted"/>
<protein>
    <submittedName>
        <fullName evidence="2">Uncharacterized protein</fullName>
    </submittedName>
</protein>
<evidence type="ECO:0000313" key="2">
    <source>
        <dbReference type="EMBL" id="TPX58177.1"/>
    </source>
</evidence>